<dbReference type="FunFam" id="1.10.10.10:FF:000118">
    <property type="entry name" value="40S ribosomal protein S19"/>
    <property type="match status" value="1"/>
</dbReference>
<dbReference type="GO" id="GO:0000028">
    <property type="term" value="P:ribosomal small subunit assembly"/>
    <property type="evidence" value="ECO:0007669"/>
    <property type="project" value="TreeGrafter"/>
</dbReference>
<dbReference type="GO" id="GO:0022627">
    <property type="term" value="C:cytosolic small ribosomal subunit"/>
    <property type="evidence" value="ECO:0007669"/>
    <property type="project" value="TreeGrafter"/>
</dbReference>
<organism evidence="4">
    <name type="scientific">Chromera velia CCMP2878</name>
    <dbReference type="NCBI Taxonomy" id="1169474"/>
    <lineage>
        <taxon>Eukaryota</taxon>
        <taxon>Sar</taxon>
        <taxon>Alveolata</taxon>
        <taxon>Colpodellida</taxon>
        <taxon>Chromeraceae</taxon>
        <taxon>Chromera</taxon>
    </lineage>
</organism>
<dbReference type="SUPFAM" id="SSF46785">
    <property type="entry name" value="Winged helix' DNA-binding domain"/>
    <property type="match status" value="1"/>
</dbReference>
<dbReference type="Gene3D" id="1.10.10.10">
    <property type="entry name" value="Winged helix-like DNA-binding domain superfamily/Winged helix DNA-binding domain"/>
    <property type="match status" value="1"/>
</dbReference>
<protein>
    <recommendedName>
        <fullName evidence="5">40S ribosomal protein S19</fullName>
    </recommendedName>
</protein>
<evidence type="ECO:0000313" key="4">
    <source>
        <dbReference type="EMBL" id="CEM52086.1"/>
    </source>
</evidence>
<dbReference type="GO" id="GO:0006412">
    <property type="term" value="P:translation"/>
    <property type="evidence" value="ECO:0007669"/>
    <property type="project" value="InterPro"/>
</dbReference>
<proteinExistence type="inferred from homology"/>
<gene>
    <name evidence="4" type="ORF">Cvel_11061</name>
</gene>
<dbReference type="PANTHER" id="PTHR11710">
    <property type="entry name" value="40S RIBOSOMAL PROTEIN S19"/>
    <property type="match status" value="1"/>
</dbReference>
<reference evidence="4" key="1">
    <citation type="submission" date="2014-11" db="EMBL/GenBank/DDBJ databases">
        <authorList>
            <person name="Otto D Thomas"/>
            <person name="Naeem Raeece"/>
        </authorList>
    </citation>
    <scope>NUCLEOTIDE SEQUENCE</scope>
</reference>
<sequence>MEIPKWFEYCKTSVAREMSPLDPDWMYYRAAALARRIYIRGGTGVKSFRKAFGGRQRRGGMPNTFCYASGKVIRHILKQLEKMGVVATDAKGGRKITKEGQRELDTIALQCSK</sequence>
<dbReference type="EMBL" id="CDMZ01005134">
    <property type="protein sequence ID" value="CEM52086.1"/>
    <property type="molecule type" value="Genomic_DNA"/>
</dbReference>
<name>A0A0G4I557_9ALVE</name>
<keyword evidence="2" id="KW-0689">Ribosomal protein</keyword>
<dbReference type="Pfam" id="PF01090">
    <property type="entry name" value="Ribosomal_S19e"/>
    <property type="match status" value="1"/>
</dbReference>
<dbReference type="InterPro" id="IPR036388">
    <property type="entry name" value="WH-like_DNA-bd_sf"/>
</dbReference>
<dbReference type="VEuPathDB" id="CryptoDB:Cvel_11061"/>
<evidence type="ECO:0000256" key="3">
    <source>
        <dbReference type="ARBA" id="ARBA00023274"/>
    </source>
</evidence>
<dbReference type="AlphaFoldDB" id="A0A0G4I557"/>
<dbReference type="GO" id="GO:0003723">
    <property type="term" value="F:RNA binding"/>
    <property type="evidence" value="ECO:0007669"/>
    <property type="project" value="TreeGrafter"/>
</dbReference>
<dbReference type="InterPro" id="IPR036390">
    <property type="entry name" value="WH_DNA-bd_sf"/>
</dbReference>
<evidence type="ECO:0008006" key="5">
    <source>
        <dbReference type="Google" id="ProtNLM"/>
    </source>
</evidence>
<keyword evidence="3" id="KW-0687">Ribonucleoprotein</keyword>
<comment type="similarity">
    <text evidence="1">Belongs to the eukaryotic ribosomal protein eS19 family.</text>
</comment>
<dbReference type="PhylomeDB" id="A0A0G4I557"/>
<dbReference type="PANTHER" id="PTHR11710:SF0">
    <property type="entry name" value="40S RIBOSOMAL PROTEIN S19"/>
    <property type="match status" value="1"/>
</dbReference>
<dbReference type="InterPro" id="IPR001266">
    <property type="entry name" value="Ribosomal_eS19"/>
</dbReference>
<dbReference type="SMART" id="SM01413">
    <property type="entry name" value="Ribosomal_S19e"/>
    <property type="match status" value="1"/>
</dbReference>
<dbReference type="GO" id="GO:0003735">
    <property type="term" value="F:structural constituent of ribosome"/>
    <property type="evidence" value="ECO:0007669"/>
    <property type="project" value="InterPro"/>
</dbReference>
<evidence type="ECO:0000256" key="2">
    <source>
        <dbReference type="ARBA" id="ARBA00022980"/>
    </source>
</evidence>
<evidence type="ECO:0000256" key="1">
    <source>
        <dbReference type="ARBA" id="ARBA00010014"/>
    </source>
</evidence>
<accession>A0A0G4I557</accession>